<reference evidence="4" key="2">
    <citation type="submission" date="2024-02" db="EMBL/GenBank/DDBJ databases">
        <authorList>
            <person name="Prathaban M."/>
            <person name="Mythili R."/>
            <person name="Sharmila Devi N."/>
            <person name="Sobanaa M."/>
            <person name="Prathiviraj R."/>
            <person name="Selvin J."/>
        </authorList>
    </citation>
    <scope>NUCLEOTIDE SEQUENCE</scope>
    <source>
        <strain evidence="4">MP1014</strain>
    </source>
</reference>
<dbReference type="PANTHER" id="PTHR42678">
    <property type="entry name" value="AMIDASE"/>
    <property type="match status" value="1"/>
</dbReference>
<sequence>MTTAALALAGLLPAAPASAVTVVTTANGAEFTIHDAHRPSLDTGSIRSLSGSRLEGFGNIFLQVTEGDDRMNGQMLRGFGLTADGSGGFDSTRSVLVDGVQVARDVTVETGEDRVRFLDSFTNTTDATVTVRVSFGGTLGYGTGDDAGVIIATADGDTDVETSDTWVVSAAADRRPVGIVVGEGVDALGDQQADPFSTPYEHEGSRANHPGFVQTLEIAAGETQSLLQYVIAGGAGADALGPLTENASDLADDAAAVDLDLAMRCSVVNWSLPGTEDAACDAAPLLPMPSADLSTLTSEAAATTVDYDVTGATIERLQMDMRSGMTTSVEITQAYLDRISAYDGGALGFHSFITVADDALAQAAAADAARAEGADSDLLGIPLGIKDLYDTFDMPTTGGTRALEDFQPAKDAWQVARLREAGAVIIGKTNMSEFAYSGGFSESGFMQTWNALYPSKTSHGSSGGSGAAVAADLAAAGMGSQTGVSLYAPSTSNGLATFRGTDGLSSTSGVQPLTWGRDFAGPMAKTVTDLSFLLDATSSRTTGNNPDDLLTSRVDNDLRPESFGSRLQPDMLDGKVLGIIPDSFVSSRLPDDPTGPAARARLEELAEAAGAEIVEVPEPESFERSPGGSAGAEGWARYIEEQESFPFADGNELTASPLVLPYNERSQRDTPRMTEQQVTDYLDWRDRYKEHIAAWMADQGIDAVVYPGFLSAVGNNDVSSAIHTSDRSTGVLTSTAGLPTVVVPVGASPYGQSMSLQIVGPAWTDDEVLGMGYALEQGVAAPVATTFADALPADIGDVTTDVKIQTRRLIESATNTVTVRVVARGGFKASGTVVVEVAGRTLTTEVEAGVAVVELPDRLEAGRHQMRANYIGDTATEASSTVATLRVAEPRGRGAGH</sequence>
<feature type="chain" id="PRO_5047063818" evidence="2">
    <location>
        <begin position="20"/>
        <end position="897"/>
    </location>
</feature>
<feature type="domain" description="Amidase" evidence="3">
    <location>
        <begin position="330"/>
        <end position="769"/>
    </location>
</feature>
<evidence type="ECO:0000313" key="5">
    <source>
        <dbReference type="Proteomes" id="UP001310387"/>
    </source>
</evidence>
<feature type="region of interest" description="Disordered" evidence="1">
    <location>
        <begin position="537"/>
        <end position="567"/>
    </location>
</feature>
<comment type="caution">
    <text evidence="4">The sequence shown here is derived from an EMBL/GenBank/DDBJ whole genome shotgun (WGS) entry which is preliminary data.</text>
</comment>
<dbReference type="SUPFAM" id="SSF75304">
    <property type="entry name" value="Amidase signature (AS) enzymes"/>
    <property type="match status" value="1"/>
</dbReference>
<dbReference type="Pfam" id="PF01425">
    <property type="entry name" value="Amidase"/>
    <property type="match status" value="1"/>
</dbReference>
<evidence type="ECO:0000256" key="1">
    <source>
        <dbReference type="SAM" id="MobiDB-lite"/>
    </source>
</evidence>
<keyword evidence="2" id="KW-0732">Signal</keyword>
<dbReference type="Gene3D" id="3.90.1300.10">
    <property type="entry name" value="Amidase signature (AS) domain"/>
    <property type="match status" value="1"/>
</dbReference>
<organism evidence="4 5">
    <name type="scientific">Isoptericola haloaureus</name>
    <dbReference type="NCBI Taxonomy" id="1542902"/>
    <lineage>
        <taxon>Bacteria</taxon>
        <taxon>Bacillati</taxon>
        <taxon>Actinomycetota</taxon>
        <taxon>Actinomycetes</taxon>
        <taxon>Micrococcales</taxon>
        <taxon>Promicromonosporaceae</taxon>
        <taxon>Isoptericola</taxon>
    </lineage>
</organism>
<dbReference type="PANTHER" id="PTHR42678:SF34">
    <property type="entry name" value="OS04G0183300 PROTEIN"/>
    <property type="match status" value="1"/>
</dbReference>
<dbReference type="Gene3D" id="2.60.40.10">
    <property type="entry name" value="Immunoglobulins"/>
    <property type="match status" value="1"/>
</dbReference>
<dbReference type="EMBL" id="JBAGLP010000118">
    <property type="protein sequence ID" value="MEG3615862.1"/>
    <property type="molecule type" value="Genomic_DNA"/>
</dbReference>
<reference evidence="4" key="1">
    <citation type="journal article" date="2024" name="Antonie Van Leeuwenhoek">
        <title>Isoptericola haloaureus sp. nov., a dimorphic actinobacterium isolated from mangrove sediments of southeast India, implicating biosaline agricultural significance through nitrogen fixation and salt tolerance genes.</title>
        <authorList>
            <person name="Prathaban M."/>
            <person name="Prathiviraj R."/>
            <person name="Ravichandran M."/>
            <person name="Natarajan S.D."/>
            <person name="Sobanaa M."/>
            <person name="Hari Krishna Kumar S."/>
            <person name="Chandrasekar V."/>
            <person name="Selvin J."/>
        </authorList>
    </citation>
    <scope>NUCLEOTIDE SEQUENCE</scope>
    <source>
        <strain evidence="4">MP1014</strain>
    </source>
</reference>
<dbReference type="Proteomes" id="UP001310387">
    <property type="component" value="Unassembled WGS sequence"/>
</dbReference>
<name>A0ABU7Z8Z7_9MICO</name>
<accession>A0ABU7Z8Z7</accession>
<dbReference type="RefSeq" id="WP_332902455.1">
    <property type="nucleotide sequence ID" value="NZ_JBAGLP010000118.1"/>
</dbReference>
<dbReference type="InterPro" id="IPR023631">
    <property type="entry name" value="Amidase_dom"/>
</dbReference>
<dbReference type="InterPro" id="IPR036928">
    <property type="entry name" value="AS_sf"/>
</dbReference>
<feature type="signal peptide" evidence="2">
    <location>
        <begin position="1"/>
        <end position="19"/>
    </location>
</feature>
<evidence type="ECO:0000259" key="3">
    <source>
        <dbReference type="Pfam" id="PF01425"/>
    </source>
</evidence>
<gene>
    <name evidence="4" type="ORF">V5O49_12065</name>
</gene>
<protein>
    <submittedName>
        <fullName evidence="4">Amidase family protein</fullName>
    </submittedName>
</protein>
<evidence type="ECO:0000313" key="4">
    <source>
        <dbReference type="EMBL" id="MEG3615862.1"/>
    </source>
</evidence>
<proteinExistence type="predicted"/>
<dbReference type="InterPro" id="IPR013783">
    <property type="entry name" value="Ig-like_fold"/>
</dbReference>
<evidence type="ECO:0000256" key="2">
    <source>
        <dbReference type="SAM" id="SignalP"/>
    </source>
</evidence>
<keyword evidence="5" id="KW-1185">Reference proteome</keyword>